<name>D4B2M5_ARTBC</name>
<dbReference type="GeneID" id="9525092"/>
<protein>
    <submittedName>
        <fullName evidence="2">Uncharacterized protein</fullName>
    </submittedName>
</protein>
<organism evidence="2 3">
    <name type="scientific">Arthroderma benhamiae (strain ATCC MYA-4681 / CBS 112371)</name>
    <name type="common">Trichophyton mentagrophytes</name>
    <dbReference type="NCBI Taxonomy" id="663331"/>
    <lineage>
        <taxon>Eukaryota</taxon>
        <taxon>Fungi</taxon>
        <taxon>Dikarya</taxon>
        <taxon>Ascomycota</taxon>
        <taxon>Pezizomycotina</taxon>
        <taxon>Eurotiomycetes</taxon>
        <taxon>Eurotiomycetidae</taxon>
        <taxon>Onygenales</taxon>
        <taxon>Arthrodermataceae</taxon>
        <taxon>Trichophyton</taxon>
    </lineage>
</organism>
<evidence type="ECO:0000313" key="2">
    <source>
        <dbReference type="EMBL" id="EFE30336.1"/>
    </source>
</evidence>
<feature type="compositionally biased region" description="Polar residues" evidence="1">
    <location>
        <begin position="32"/>
        <end position="49"/>
    </location>
</feature>
<accession>D4B2M5</accession>
<dbReference type="RefSeq" id="XP_003010976.1">
    <property type="nucleotide sequence ID" value="XM_003010930.1"/>
</dbReference>
<dbReference type="KEGG" id="abe:ARB_02708"/>
<proteinExistence type="predicted"/>
<comment type="caution">
    <text evidence="2">The sequence shown here is derived from an EMBL/GenBank/DDBJ whole genome shotgun (WGS) entry which is preliminary data.</text>
</comment>
<gene>
    <name evidence="2" type="ORF">ARB_02708</name>
</gene>
<reference evidence="3" key="1">
    <citation type="journal article" date="2011" name="Genome Biol.">
        <title>Comparative and functional genomics provide insights into the pathogenicity of dermatophytic fungi.</title>
        <authorList>
            <person name="Burmester A."/>
            <person name="Shelest E."/>
            <person name="Gloeckner G."/>
            <person name="Heddergott C."/>
            <person name="Schindler S."/>
            <person name="Staib P."/>
            <person name="Heidel A."/>
            <person name="Felder M."/>
            <person name="Petzold A."/>
            <person name="Szafranski K."/>
            <person name="Feuermann M."/>
            <person name="Pedruzzi I."/>
            <person name="Priebe S."/>
            <person name="Groth M."/>
            <person name="Winkler R."/>
            <person name="Li W."/>
            <person name="Kniemeyer O."/>
            <person name="Schroeckh V."/>
            <person name="Hertweck C."/>
            <person name="Hube B."/>
            <person name="White T.C."/>
            <person name="Platzer M."/>
            <person name="Guthke R."/>
            <person name="Heitman J."/>
            <person name="Woestemeyer J."/>
            <person name="Zipfel P.F."/>
            <person name="Monod M."/>
            <person name="Brakhage A.A."/>
        </authorList>
    </citation>
    <scope>NUCLEOTIDE SEQUENCE [LARGE SCALE GENOMIC DNA]</scope>
    <source>
        <strain evidence="3">ATCC MYA-4681 / CBS 112371</strain>
    </source>
</reference>
<sequence length="143" mass="16132">MKRDLGALFQAANLENKKRHKKHPNVKRFSPLPNTQKVDNASEPASQPQEELASQWPVEQRQREATWLLSCVQTDTHRERDRQTECWGSGLHSYLPVSTASFTTLLLLALSWPAMQRGAALALAPLTTERATTKALCWEQGLL</sequence>
<keyword evidence="3" id="KW-1185">Reference proteome</keyword>
<dbReference type="Proteomes" id="UP000008866">
    <property type="component" value="Unassembled WGS sequence"/>
</dbReference>
<dbReference type="EMBL" id="ABSU01000030">
    <property type="protein sequence ID" value="EFE30336.1"/>
    <property type="molecule type" value="Genomic_DNA"/>
</dbReference>
<dbReference type="HOGENOM" id="CLU_1805706_0_0_1"/>
<evidence type="ECO:0000256" key="1">
    <source>
        <dbReference type="SAM" id="MobiDB-lite"/>
    </source>
</evidence>
<evidence type="ECO:0000313" key="3">
    <source>
        <dbReference type="Proteomes" id="UP000008866"/>
    </source>
</evidence>
<feature type="region of interest" description="Disordered" evidence="1">
    <location>
        <begin position="1"/>
        <end position="57"/>
    </location>
</feature>
<dbReference type="AlphaFoldDB" id="D4B2M5"/>
<feature type="compositionally biased region" description="Basic residues" evidence="1">
    <location>
        <begin position="17"/>
        <end position="26"/>
    </location>
</feature>